<evidence type="ECO:0000313" key="12">
    <source>
        <dbReference type="EMBL" id="RXZ34953.1"/>
    </source>
</evidence>
<dbReference type="InterPro" id="IPR010627">
    <property type="entry name" value="Prepilin_pept_A24_N"/>
</dbReference>
<sequence>MVDPWIWPAALGLLGLVFGSFIATLAIRWPEGRSSLVGRSACDGCGRTLRAVELVPLASFLAQRGRCRSCGAAIAPSHLVVELLGLAIGVASGLAAPGLPAIAGAVFGWLLLTLAAIDLRAFWLPNPLTATVALLGLGTGLLGIPPSLPDRLIGGTAGFAALWLVATAYRRLRGRVGLGGGDPKLFGAIGLWLGWHALPLVLLLACLLGLAVVLVTRILDRPLAATDRLPLGTLLAPAAFVLWLVATTAIEVG</sequence>
<evidence type="ECO:0000256" key="1">
    <source>
        <dbReference type="ARBA" id="ARBA00004429"/>
    </source>
</evidence>
<keyword evidence="7" id="KW-0472">Membrane</keyword>
<dbReference type="GO" id="GO:0004190">
    <property type="term" value="F:aspartic-type endopeptidase activity"/>
    <property type="evidence" value="ECO:0007669"/>
    <property type="project" value="UniProtKB-EC"/>
</dbReference>
<organism evidence="12 13">
    <name type="scientific">Sphingomonas desiccabilis</name>
    <dbReference type="NCBI Taxonomy" id="429134"/>
    <lineage>
        <taxon>Bacteria</taxon>
        <taxon>Pseudomonadati</taxon>
        <taxon>Pseudomonadota</taxon>
        <taxon>Alphaproteobacteria</taxon>
        <taxon>Sphingomonadales</taxon>
        <taxon>Sphingomonadaceae</taxon>
        <taxon>Sphingomonas</taxon>
    </lineage>
</organism>
<dbReference type="Proteomes" id="UP000292347">
    <property type="component" value="Unassembled WGS sequence"/>
</dbReference>
<keyword evidence="9" id="KW-0489">Methyltransferase</keyword>
<dbReference type="PANTHER" id="PTHR30487:SF0">
    <property type="entry name" value="PREPILIN LEADER PEPTIDASE_N-METHYLTRANSFERASE-RELATED"/>
    <property type="match status" value="1"/>
</dbReference>
<keyword evidence="9" id="KW-0511">Multifunctional enzyme</keyword>
<proteinExistence type="inferred from homology"/>
<comment type="catalytic activity">
    <reaction evidence="9">
        <text>Typically cleaves a -Gly-|-Phe- bond to release an N-terminal, basic peptide of 5-8 residues from type IV prepilin, and then N-methylates the new N-terminal amino group, the methyl donor being S-adenosyl-L-methionine.</text>
        <dbReference type="EC" id="3.4.23.43"/>
    </reaction>
</comment>
<protein>
    <recommendedName>
        <fullName evidence="9">Prepilin leader peptidase/N-methyltransferase</fullName>
        <ecNumber evidence="9">2.1.1.-</ecNumber>
        <ecNumber evidence="9">3.4.23.43</ecNumber>
    </recommendedName>
</protein>
<dbReference type="Pfam" id="PF06750">
    <property type="entry name" value="A24_N_bact"/>
    <property type="match status" value="1"/>
</dbReference>
<evidence type="ECO:0000256" key="3">
    <source>
        <dbReference type="ARBA" id="ARBA00022475"/>
    </source>
</evidence>
<dbReference type="PRINTS" id="PR00864">
    <property type="entry name" value="PREPILNPTASE"/>
</dbReference>
<evidence type="ECO:0000256" key="8">
    <source>
        <dbReference type="RuleBase" id="RU003793"/>
    </source>
</evidence>
<comment type="similarity">
    <text evidence="2 8">Belongs to the peptidase A24 family.</text>
</comment>
<reference evidence="12 13" key="1">
    <citation type="submission" date="2019-01" db="EMBL/GenBank/DDBJ databases">
        <title>Sphingomonas mucosissima sp. nov. and Sphingomonas desiccabilis sp. nov., from biological soil crusts in the Colorado Plateau, USA.</title>
        <authorList>
            <person name="Zhu D."/>
        </authorList>
    </citation>
    <scope>NUCLEOTIDE SEQUENCE [LARGE SCALE GENOMIC DNA]</scope>
    <source>
        <strain evidence="12 13">CP1D</strain>
    </source>
</reference>
<keyword evidence="9" id="KW-0808">Transferase</keyword>
<dbReference type="EMBL" id="SDPT01000001">
    <property type="protein sequence ID" value="RXZ34953.1"/>
    <property type="molecule type" value="Genomic_DNA"/>
</dbReference>
<dbReference type="EC" id="2.1.1.-" evidence="9"/>
<dbReference type="InterPro" id="IPR050882">
    <property type="entry name" value="Prepilin_peptidase/N-MTase"/>
</dbReference>
<dbReference type="GO" id="GO:0032259">
    <property type="term" value="P:methylation"/>
    <property type="evidence" value="ECO:0007669"/>
    <property type="project" value="UniProtKB-KW"/>
</dbReference>
<keyword evidence="4" id="KW-0997">Cell inner membrane</keyword>
<evidence type="ECO:0000259" key="11">
    <source>
        <dbReference type="Pfam" id="PF06750"/>
    </source>
</evidence>
<comment type="function">
    <text evidence="9">Plays an essential role in type IV pili and type II pseudopili formation by proteolytically removing the leader sequence from substrate proteins and subsequently monomethylating the alpha-amino group of the newly exposed N-terminal phenylalanine.</text>
</comment>
<dbReference type="AlphaFoldDB" id="A0A4Q2IZW5"/>
<comment type="subcellular location">
    <subcellularLocation>
        <location evidence="1">Cell inner membrane</location>
        <topology evidence="1">Multi-pass membrane protein</topology>
    </subcellularLocation>
    <subcellularLocation>
        <location evidence="9">Cell membrane</location>
        <topology evidence="9">Multi-pass membrane protein</topology>
    </subcellularLocation>
</comment>
<evidence type="ECO:0000256" key="5">
    <source>
        <dbReference type="ARBA" id="ARBA00022692"/>
    </source>
</evidence>
<keyword evidence="9" id="KW-0645">Protease</keyword>
<name>A0A4Q2IZW5_9SPHN</name>
<keyword evidence="3" id="KW-1003">Cell membrane</keyword>
<keyword evidence="5 9" id="KW-0812">Transmembrane</keyword>
<evidence type="ECO:0000256" key="7">
    <source>
        <dbReference type="ARBA" id="ARBA00023136"/>
    </source>
</evidence>
<evidence type="ECO:0000256" key="9">
    <source>
        <dbReference type="RuleBase" id="RU003794"/>
    </source>
</evidence>
<feature type="domain" description="Prepilin type IV endopeptidase peptidase" evidence="10">
    <location>
        <begin position="106"/>
        <end position="213"/>
    </location>
</feature>
<dbReference type="OrthoDB" id="9789291at2"/>
<keyword evidence="9" id="KW-0378">Hydrolase</keyword>
<dbReference type="GO" id="GO:0006465">
    <property type="term" value="P:signal peptide processing"/>
    <property type="evidence" value="ECO:0007669"/>
    <property type="project" value="TreeGrafter"/>
</dbReference>
<evidence type="ECO:0000313" key="13">
    <source>
        <dbReference type="Proteomes" id="UP000292347"/>
    </source>
</evidence>
<keyword evidence="6" id="KW-1133">Transmembrane helix</keyword>
<comment type="caution">
    <text evidence="12">The sequence shown here is derived from an EMBL/GenBank/DDBJ whole genome shotgun (WGS) entry which is preliminary data.</text>
</comment>
<dbReference type="PANTHER" id="PTHR30487">
    <property type="entry name" value="TYPE 4 PREPILIN-LIKE PROTEINS LEADER PEPTIDE-PROCESSING ENZYME"/>
    <property type="match status" value="1"/>
</dbReference>
<dbReference type="InterPro" id="IPR000045">
    <property type="entry name" value="Prepilin_IV_endopep_pep"/>
</dbReference>
<keyword evidence="13" id="KW-1185">Reference proteome</keyword>
<evidence type="ECO:0000256" key="4">
    <source>
        <dbReference type="ARBA" id="ARBA00022519"/>
    </source>
</evidence>
<dbReference type="RefSeq" id="WP_129340735.1">
    <property type="nucleotide sequence ID" value="NZ_JACIDD010000001.1"/>
</dbReference>
<dbReference type="GO" id="GO:0005886">
    <property type="term" value="C:plasma membrane"/>
    <property type="evidence" value="ECO:0007669"/>
    <property type="project" value="UniProtKB-SubCell"/>
</dbReference>
<feature type="domain" description="Prepilin peptidase A24 N-terminal" evidence="11">
    <location>
        <begin position="13"/>
        <end position="90"/>
    </location>
</feature>
<dbReference type="InterPro" id="IPR014032">
    <property type="entry name" value="Peptidase_A24A_bac"/>
</dbReference>
<dbReference type="Pfam" id="PF01478">
    <property type="entry name" value="Peptidase_A24"/>
    <property type="match status" value="1"/>
</dbReference>
<evidence type="ECO:0000259" key="10">
    <source>
        <dbReference type="Pfam" id="PF01478"/>
    </source>
</evidence>
<gene>
    <name evidence="12" type="ORF">EO081_04680</name>
</gene>
<evidence type="ECO:0000256" key="6">
    <source>
        <dbReference type="ARBA" id="ARBA00022989"/>
    </source>
</evidence>
<evidence type="ECO:0000256" key="2">
    <source>
        <dbReference type="ARBA" id="ARBA00005801"/>
    </source>
</evidence>
<dbReference type="GO" id="GO:0008168">
    <property type="term" value="F:methyltransferase activity"/>
    <property type="evidence" value="ECO:0007669"/>
    <property type="project" value="UniProtKB-KW"/>
</dbReference>
<accession>A0A4Q2IZW5</accession>
<dbReference type="EC" id="3.4.23.43" evidence="9"/>
<dbReference type="Gene3D" id="1.20.120.1220">
    <property type="match status" value="1"/>
</dbReference>